<dbReference type="AlphaFoldDB" id="A0A6B2JXN3"/>
<proteinExistence type="predicted"/>
<dbReference type="EMBL" id="JAAGAB010000004">
    <property type="protein sequence ID" value="NDV02900.1"/>
    <property type="molecule type" value="Genomic_DNA"/>
</dbReference>
<dbReference type="RefSeq" id="WP_163896240.1">
    <property type="nucleotide sequence ID" value="NZ_JAAFYS010000004.1"/>
</dbReference>
<organism evidence="2 3">
    <name type="scientific">Pseudoroseicyclus tamaricis</name>
    <dbReference type="NCBI Taxonomy" id="2705421"/>
    <lineage>
        <taxon>Bacteria</taxon>
        <taxon>Pseudomonadati</taxon>
        <taxon>Pseudomonadota</taxon>
        <taxon>Alphaproteobacteria</taxon>
        <taxon>Rhodobacterales</taxon>
        <taxon>Paracoccaceae</taxon>
        <taxon>Pseudoroseicyclus</taxon>
    </lineage>
</organism>
<sequence length="233" mass="25118">MIARAPLVAPVLATLLGLAAGSVAAQDFAPPEGCVGTLTVQQRACLVVNVWECEADAPGEQWVALFGVGGPFQVKKVDEDFQWLTTFYPDRVETMELPAPDPGSLSELLETGRDSYDFTTTSDDGAPAERVVGVDRLTGEEVEIDGEPLLATTYSYDVVTADGEITYSGVGEQYVSERHRLFLLGRSWQRDTPEEVLEASPVDFIYPGEPGFFSTSPQYDCGVIESALPGASQ</sequence>
<evidence type="ECO:0000313" key="2">
    <source>
        <dbReference type="EMBL" id="NDV02900.1"/>
    </source>
</evidence>
<comment type="caution">
    <text evidence="2">The sequence shown here is derived from an EMBL/GenBank/DDBJ whole genome shotgun (WGS) entry which is preliminary data.</text>
</comment>
<gene>
    <name evidence="2" type="ORF">GZA08_18200</name>
</gene>
<feature type="chain" id="PRO_5025617244" evidence="1">
    <location>
        <begin position="26"/>
        <end position="233"/>
    </location>
</feature>
<evidence type="ECO:0000256" key="1">
    <source>
        <dbReference type="SAM" id="SignalP"/>
    </source>
</evidence>
<accession>A0A6B2JXN3</accession>
<name>A0A6B2JXN3_9RHOB</name>
<dbReference type="Proteomes" id="UP000474757">
    <property type="component" value="Unassembled WGS sequence"/>
</dbReference>
<reference evidence="2 3" key="1">
    <citation type="submission" date="2020-02" db="EMBL/GenBank/DDBJ databases">
        <title>Pseudoroseicyclus tamarix, sp. nov., isolated from offshore sediment of a Tamarix chinensis forest.</title>
        <authorList>
            <person name="Gai Y."/>
        </authorList>
    </citation>
    <scope>NUCLEOTIDE SEQUENCE [LARGE SCALE GENOMIC DNA]</scope>
    <source>
        <strain evidence="2 3">CLL3-39</strain>
    </source>
</reference>
<protein>
    <submittedName>
        <fullName evidence="2">Uncharacterized protein</fullName>
    </submittedName>
</protein>
<keyword evidence="1" id="KW-0732">Signal</keyword>
<evidence type="ECO:0000313" key="3">
    <source>
        <dbReference type="Proteomes" id="UP000474757"/>
    </source>
</evidence>
<feature type="signal peptide" evidence="1">
    <location>
        <begin position="1"/>
        <end position="25"/>
    </location>
</feature>
<keyword evidence="3" id="KW-1185">Reference proteome</keyword>